<dbReference type="EMBL" id="WHVB01000010">
    <property type="protein sequence ID" value="KAF8479101.1"/>
    <property type="molecule type" value="Genomic_DNA"/>
</dbReference>
<keyword evidence="3" id="KW-1185">Reference proteome</keyword>
<dbReference type="AlphaFoldDB" id="A0A9P5MUK9"/>
<feature type="region of interest" description="Disordered" evidence="1">
    <location>
        <begin position="24"/>
        <end position="47"/>
    </location>
</feature>
<proteinExistence type="predicted"/>
<accession>A0A9P5MUK9</accession>
<protein>
    <submittedName>
        <fullName evidence="2">Uncharacterized protein</fullName>
    </submittedName>
</protein>
<reference evidence="2" key="2">
    <citation type="journal article" date="2020" name="Nat. Commun.">
        <title>Large-scale genome sequencing of mycorrhizal fungi provides insights into the early evolution of symbiotic traits.</title>
        <authorList>
            <person name="Miyauchi S."/>
            <person name="Kiss E."/>
            <person name="Kuo A."/>
            <person name="Drula E."/>
            <person name="Kohler A."/>
            <person name="Sanchez-Garcia M."/>
            <person name="Morin E."/>
            <person name="Andreopoulos B."/>
            <person name="Barry K.W."/>
            <person name="Bonito G."/>
            <person name="Buee M."/>
            <person name="Carver A."/>
            <person name="Chen C."/>
            <person name="Cichocki N."/>
            <person name="Clum A."/>
            <person name="Culley D."/>
            <person name="Crous P.W."/>
            <person name="Fauchery L."/>
            <person name="Girlanda M."/>
            <person name="Hayes R.D."/>
            <person name="Keri Z."/>
            <person name="LaButti K."/>
            <person name="Lipzen A."/>
            <person name="Lombard V."/>
            <person name="Magnuson J."/>
            <person name="Maillard F."/>
            <person name="Murat C."/>
            <person name="Nolan M."/>
            <person name="Ohm R.A."/>
            <person name="Pangilinan J."/>
            <person name="Pereira M.F."/>
            <person name="Perotto S."/>
            <person name="Peter M."/>
            <person name="Pfister S."/>
            <person name="Riley R."/>
            <person name="Sitrit Y."/>
            <person name="Stielow J.B."/>
            <person name="Szollosi G."/>
            <person name="Zifcakova L."/>
            <person name="Stursova M."/>
            <person name="Spatafora J.W."/>
            <person name="Tedersoo L."/>
            <person name="Vaario L.M."/>
            <person name="Yamada A."/>
            <person name="Yan M."/>
            <person name="Wang P."/>
            <person name="Xu J."/>
            <person name="Bruns T."/>
            <person name="Baldrian P."/>
            <person name="Vilgalys R."/>
            <person name="Dunand C."/>
            <person name="Henrissat B."/>
            <person name="Grigoriev I.V."/>
            <person name="Hibbett D."/>
            <person name="Nagy L.G."/>
            <person name="Martin F.M."/>
        </authorList>
    </citation>
    <scope>NUCLEOTIDE SEQUENCE</scope>
    <source>
        <strain evidence="2">Prilba</strain>
    </source>
</reference>
<evidence type="ECO:0000256" key="1">
    <source>
        <dbReference type="SAM" id="MobiDB-lite"/>
    </source>
</evidence>
<comment type="caution">
    <text evidence="2">The sequence shown here is derived from an EMBL/GenBank/DDBJ whole genome shotgun (WGS) entry which is preliminary data.</text>
</comment>
<dbReference type="OrthoDB" id="2585251at2759"/>
<dbReference type="Proteomes" id="UP000759537">
    <property type="component" value="Unassembled WGS sequence"/>
</dbReference>
<evidence type="ECO:0000313" key="3">
    <source>
        <dbReference type="Proteomes" id="UP000759537"/>
    </source>
</evidence>
<sequence length="486" mass="52363">MPLASSGLSSSMARQAFRVIHNPPNISSSRGLHTHSFAPRITPQQPSPLASRVLHRTRTFFNAFVSHLTAPSKLRAPGAVPRFMQSAASRMPTIENNLSLPVRHALSMRMGAARLPRPPVVPRSITQVGLGTARNFSSGRPIFQSIADKMYNIPVASRAFLEADLDVRTKDDRNLALKLKRARRKSKKRSRPACAGNKVHFHPAATRPTVAAAETEAEFGKYFVPQVPDVSTTLLIPLAPTPTTRVPLAHTFAYDRHPLVPFLELSALHIDTERHASRVRVLFEQLDAAQAWDKGATCETLGGARGASVLRVRFAGWSAHAVRGILGEAATGWCVLEEERADDEECGGSEPEEAALSMSMSDVGSPVAPDLGLAELNLNSAIDPAYSFVLPTLDFSASAALPPINPPSGAVDVQFSDMASNISPSDVDTFSDLGYLSDGGSSGGTDSRGWIEPPDALYSPRTPSWAGLSFSSAFSQRLEGPWEEVF</sequence>
<name>A0A9P5MUK9_9AGAM</name>
<evidence type="ECO:0000313" key="2">
    <source>
        <dbReference type="EMBL" id="KAF8479101.1"/>
    </source>
</evidence>
<gene>
    <name evidence="2" type="ORF">DFH94DRAFT_747626</name>
</gene>
<reference evidence="2" key="1">
    <citation type="submission" date="2019-10" db="EMBL/GenBank/DDBJ databases">
        <authorList>
            <consortium name="DOE Joint Genome Institute"/>
            <person name="Kuo A."/>
            <person name="Miyauchi S."/>
            <person name="Kiss E."/>
            <person name="Drula E."/>
            <person name="Kohler A."/>
            <person name="Sanchez-Garcia M."/>
            <person name="Andreopoulos B."/>
            <person name="Barry K.W."/>
            <person name="Bonito G."/>
            <person name="Buee M."/>
            <person name="Carver A."/>
            <person name="Chen C."/>
            <person name="Cichocki N."/>
            <person name="Clum A."/>
            <person name="Culley D."/>
            <person name="Crous P.W."/>
            <person name="Fauchery L."/>
            <person name="Girlanda M."/>
            <person name="Hayes R."/>
            <person name="Keri Z."/>
            <person name="LaButti K."/>
            <person name="Lipzen A."/>
            <person name="Lombard V."/>
            <person name="Magnuson J."/>
            <person name="Maillard F."/>
            <person name="Morin E."/>
            <person name="Murat C."/>
            <person name="Nolan M."/>
            <person name="Ohm R."/>
            <person name="Pangilinan J."/>
            <person name="Pereira M."/>
            <person name="Perotto S."/>
            <person name="Peter M."/>
            <person name="Riley R."/>
            <person name="Sitrit Y."/>
            <person name="Stielow B."/>
            <person name="Szollosi G."/>
            <person name="Zifcakova L."/>
            <person name="Stursova M."/>
            <person name="Spatafora J.W."/>
            <person name="Tedersoo L."/>
            <person name="Vaario L.-M."/>
            <person name="Yamada A."/>
            <person name="Yan M."/>
            <person name="Wang P."/>
            <person name="Xu J."/>
            <person name="Bruns T."/>
            <person name="Baldrian P."/>
            <person name="Vilgalys R."/>
            <person name="Henrissat B."/>
            <person name="Grigoriev I.V."/>
            <person name="Hibbett D."/>
            <person name="Nagy L.G."/>
            <person name="Martin F.M."/>
        </authorList>
    </citation>
    <scope>NUCLEOTIDE SEQUENCE</scope>
    <source>
        <strain evidence="2">Prilba</strain>
    </source>
</reference>
<organism evidence="2 3">
    <name type="scientific">Russula ochroleuca</name>
    <dbReference type="NCBI Taxonomy" id="152965"/>
    <lineage>
        <taxon>Eukaryota</taxon>
        <taxon>Fungi</taxon>
        <taxon>Dikarya</taxon>
        <taxon>Basidiomycota</taxon>
        <taxon>Agaricomycotina</taxon>
        <taxon>Agaricomycetes</taxon>
        <taxon>Russulales</taxon>
        <taxon>Russulaceae</taxon>
        <taxon>Russula</taxon>
    </lineage>
</organism>